<accession>A0ABU4ZQ82</accession>
<proteinExistence type="predicted"/>
<dbReference type="RefSeq" id="WP_320235496.1">
    <property type="nucleotide sequence ID" value="NZ_JAVIJF010000019.1"/>
</dbReference>
<protein>
    <recommendedName>
        <fullName evidence="4">Band 7 domain-containing protein</fullName>
    </recommendedName>
</protein>
<keyword evidence="1" id="KW-1133">Transmembrane helix</keyword>
<evidence type="ECO:0008006" key="4">
    <source>
        <dbReference type="Google" id="ProtNLM"/>
    </source>
</evidence>
<dbReference type="EMBL" id="JAVIJF010000019">
    <property type="protein sequence ID" value="MDX8527552.1"/>
    <property type="molecule type" value="Genomic_DNA"/>
</dbReference>
<comment type="caution">
    <text evidence="2">The sequence shown here is derived from an EMBL/GenBank/DDBJ whole genome shotgun (WGS) entry which is preliminary data.</text>
</comment>
<evidence type="ECO:0000313" key="2">
    <source>
        <dbReference type="EMBL" id="MDX8527552.1"/>
    </source>
</evidence>
<keyword evidence="1" id="KW-0472">Membrane</keyword>
<organism evidence="2 3">
    <name type="scientific">Mesorhizobium montanum</name>
    <dbReference type="NCBI Taxonomy" id="3072323"/>
    <lineage>
        <taxon>Bacteria</taxon>
        <taxon>Pseudomonadati</taxon>
        <taxon>Pseudomonadota</taxon>
        <taxon>Alphaproteobacteria</taxon>
        <taxon>Hyphomicrobiales</taxon>
        <taxon>Phyllobacteriaceae</taxon>
        <taxon>Mesorhizobium</taxon>
    </lineage>
</organism>
<reference evidence="2 3" key="1">
    <citation type="submission" date="2023-08" db="EMBL/GenBank/DDBJ databases">
        <title>Implementing the SeqCode for naming new Mesorhizobium species isolated from Vachellia karroo root nodules.</title>
        <authorList>
            <person name="Van Lill M."/>
        </authorList>
    </citation>
    <scope>NUCLEOTIDE SEQUENCE [LARGE SCALE GENOMIC DNA]</scope>
    <source>
        <strain evidence="2 3">MSK 1335</strain>
    </source>
</reference>
<name>A0ABU4ZQ82_9HYPH</name>
<evidence type="ECO:0000313" key="3">
    <source>
        <dbReference type="Proteomes" id="UP001276840"/>
    </source>
</evidence>
<keyword evidence="3" id="KW-1185">Reference proteome</keyword>
<keyword evidence="1" id="KW-0812">Transmembrane</keyword>
<gene>
    <name evidence="2" type="ORF">RFM68_23920</name>
</gene>
<sequence>MQALLIAAAVLVIGLALAYGIKRFSLGDSVTLIALMIIPLLAYGVVSGDISEFTAPGGWGAKFREEAKRTIDPVPISSSIVEGEFVAKGDFVQLENVDRNLAPGEPVSMTLQLGRGDYYQAPVIAEYIRTLSQHDPDMSVVVIDSAGKYVASAKGSVVLAQLTDPKNPDQTNQLMGALRGSDPAAILKTGGFSDKSIADTASNVEALRKMQSENTARLVAVTPARMPEGVVLRDLIVTRLLVELAPEDK</sequence>
<evidence type="ECO:0000256" key="1">
    <source>
        <dbReference type="SAM" id="Phobius"/>
    </source>
</evidence>
<dbReference type="Proteomes" id="UP001276840">
    <property type="component" value="Unassembled WGS sequence"/>
</dbReference>
<feature type="transmembrane region" description="Helical" evidence="1">
    <location>
        <begin position="28"/>
        <end position="46"/>
    </location>
</feature>